<dbReference type="EMBL" id="BAQP01000100">
    <property type="protein sequence ID" value="GBQ24591.1"/>
    <property type="molecule type" value="Genomic_DNA"/>
</dbReference>
<proteinExistence type="predicted"/>
<dbReference type="Proteomes" id="UP001060895">
    <property type="component" value="Unassembled WGS sequence"/>
</dbReference>
<accession>A0ABQ0P6R8</accession>
<organism evidence="2 3">
    <name type="scientific">Gluconacetobacter sacchari DSM 12717</name>
    <dbReference type="NCBI Taxonomy" id="1307940"/>
    <lineage>
        <taxon>Bacteria</taxon>
        <taxon>Pseudomonadati</taxon>
        <taxon>Pseudomonadota</taxon>
        <taxon>Alphaproteobacteria</taxon>
        <taxon>Acetobacterales</taxon>
        <taxon>Acetobacteraceae</taxon>
        <taxon>Gluconacetobacter</taxon>
    </lineage>
</organism>
<reference evidence="2" key="1">
    <citation type="submission" date="2013-04" db="EMBL/GenBank/DDBJ databases">
        <title>The genome sequencing project of 58 acetic acid bacteria.</title>
        <authorList>
            <person name="Okamoto-Kainuma A."/>
            <person name="Ishikawa M."/>
            <person name="Umino S."/>
            <person name="Koizumi Y."/>
            <person name="Shiwa Y."/>
            <person name="Yoshikawa H."/>
            <person name="Matsutani M."/>
            <person name="Matsushita K."/>
        </authorList>
    </citation>
    <scope>NUCLEOTIDE SEQUENCE</scope>
    <source>
        <strain evidence="2">DSM 12717</strain>
    </source>
</reference>
<gene>
    <name evidence="2" type="ORF">AA12717_1833</name>
</gene>
<keyword evidence="1" id="KW-1133">Transmembrane helix</keyword>
<dbReference type="RefSeq" id="WP_182997870.1">
    <property type="nucleotide sequence ID" value="NZ_BAQP01000100.1"/>
</dbReference>
<evidence type="ECO:0000313" key="2">
    <source>
        <dbReference type="EMBL" id="GBQ24591.1"/>
    </source>
</evidence>
<evidence type="ECO:0000313" key="3">
    <source>
        <dbReference type="Proteomes" id="UP001060895"/>
    </source>
</evidence>
<keyword evidence="3" id="KW-1185">Reference proteome</keyword>
<keyword evidence="1" id="KW-0472">Membrane</keyword>
<evidence type="ECO:0000256" key="1">
    <source>
        <dbReference type="SAM" id="Phobius"/>
    </source>
</evidence>
<comment type="caution">
    <text evidence="2">The sequence shown here is derived from an EMBL/GenBank/DDBJ whole genome shotgun (WGS) entry which is preliminary data.</text>
</comment>
<sequence>MGDDPAPVVSPHFPRPRHEVRDVAVRPVLVAGLGVGVVLVMLAVAANLLFPQRSLDRLLVTPLPPMAAPALQSDPAADMAAFGAADMARLESFGWVDRAQGVAHVPIGQAMRQVVREGVPDWPGAGAGRP</sequence>
<name>A0ABQ0P6R8_9PROT</name>
<feature type="transmembrane region" description="Helical" evidence="1">
    <location>
        <begin position="28"/>
        <end position="50"/>
    </location>
</feature>
<protein>
    <submittedName>
        <fullName evidence="2">Uncharacterized protein</fullName>
    </submittedName>
</protein>
<keyword evidence="1" id="KW-0812">Transmembrane</keyword>